<name>A0A517YDI6_9BACT</name>
<sequence>MSPLSVLPAGVEKIKDDLPVRMTLIPFEKRVQTVVSIALRRIVLLICSCLLTSPLANGLLCAQPATPFAAEPDEAGINIVSGIPKAGGYRRSWAVVIGINYEKTVLPEAARSLVPPLRNAENDAQVLQEVLIKLYGYEPQCVLLLQGPTATKQEIERALNDLKDEAKIKPDDSLLVFFSGHGTRIENESDERGAIYAANVEFTERGKLKGGCLRMHKDLLPLLDACPAKHKMLVLDCCHSGEIFSLRARSRSEADDRRSNALFEAKGSIQAMASCRDRQRASDGIGANSPFTAALLQGLRRIPAREDSDHARIGVNQLFTYMLPELKNLPNGQSPDCRLLGEVDGEFSFFPASTPEAVAEFALHRTSKEEFRLLQAMVPGDHGNWWFDEMPWFVPSLRLMILEKTIPERAALQSSAIRSDELHKLAEDLHRELQEQLNKLRDASGDPIKRKLLQLRLNHFKSLLTKTTKDSRSTVNQIVDDFDCLTPEEQQALTASDLHLLAVAQHFLHQETNETEEVEAAYLAALARFDVNIGNELALKSLCHADYGQFLSMVKRDYVGAATQFHEALGLFGSDLTPNAKTVDMLGQPITPPDSEGVAPQASIKSELPGATRRIIAGSAPPAFRVFVLCSEAEAWQRQNRWGRANDLLNTALHVARGFDAEHELMVFVLNKVAWANMEQWRISEAQLYFRQANEILARLSRTTNDVDRSEPVRPLLLPESSTVDTRWADLKVMLGYDYHSLVRYLHHLHGLAMAKRFRGHEHEAVEDFRLIVQMTAEAMSQLKQGAANAQVTGDAEKRLLERLVNSQERLADCNLFGDAAERDLREAADDYRRALQACASMPAGTTRNQRRMALLYRLAVTLSLPSKVQDVDLATKYCQEAHGLHDALHLRSVEVNGTLAKLAEAIVDVFAEKEARLPLPPVAASADISGTKGPRELDSLSRLRKTIHDLCDELNGNLHRDQLEMLLLSSKVLADEVPDSDRFHLAEDAEQLLYLCRLVLPKSSLAGDFLQRPEDAGAYLRSYFDSVLRTKLRMKPKHVKDLLEVQWEATRGEFYTKPQQNAPVLAVYLLDDQCYLLLDVPGGVSRHFCLEGKYYVAAVKRGCYNADYRLPLPDELQHELAQLRKREAASDLTEGPLEDVETAKLTSSRLQLRWIDPVRGLSISRTLPAGAVALKPVNAGFPFDLPKGIETSEVLSKGQRTFD</sequence>
<dbReference type="GO" id="GO:0005737">
    <property type="term" value="C:cytoplasm"/>
    <property type="evidence" value="ECO:0007669"/>
    <property type="project" value="TreeGrafter"/>
</dbReference>
<evidence type="ECO:0000313" key="3">
    <source>
        <dbReference type="EMBL" id="QDU28298.1"/>
    </source>
</evidence>
<accession>A0A517YDI6</accession>
<dbReference type="EMBL" id="CP036274">
    <property type="protein sequence ID" value="QDU28298.1"/>
    <property type="molecule type" value="Genomic_DNA"/>
</dbReference>
<dbReference type="Gene3D" id="1.25.40.10">
    <property type="entry name" value="Tetratricopeptide repeat domain"/>
    <property type="match status" value="1"/>
</dbReference>
<dbReference type="InterPro" id="IPR050452">
    <property type="entry name" value="Metacaspase"/>
</dbReference>
<feature type="coiled-coil region" evidence="1">
    <location>
        <begin position="419"/>
        <end position="446"/>
    </location>
</feature>
<protein>
    <submittedName>
        <fullName evidence="3">Caspase domain protein</fullName>
    </submittedName>
</protein>
<keyword evidence="4" id="KW-1185">Reference proteome</keyword>
<dbReference type="InterPro" id="IPR029030">
    <property type="entry name" value="Caspase-like_dom_sf"/>
</dbReference>
<reference evidence="3 4" key="1">
    <citation type="submission" date="2019-02" db="EMBL/GenBank/DDBJ databases">
        <title>Deep-cultivation of Planctomycetes and their phenomic and genomic characterization uncovers novel biology.</title>
        <authorList>
            <person name="Wiegand S."/>
            <person name="Jogler M."/>
            <person name="Boedeker C."/>
            <person name="Pinto D."/>
            <person name="Vollmers J."/>
            <person name="Rivas-Marin E."/>
            <person name="Kohn T."/>
            <person name="Peeters S.H."/>
            <person name="Heuer A."/>
            <person name="Rast P."/>
            <person name="Oberbeckmann S."/>
            <person name="Bunk B."/>
            <person name="Jeske O."/>
            <person name="Meyerdierks A."/>
            <person name="Storesund J.E."/>
            <person name="Kallscheuer N."/>
            <person name="Luecker S."/>
            <person name="Lage O.M."/>
            <person name="Pohl T."/>
            <person name="Merkel B.J."/>
            <person name="Hornburger P."/>
            <person name="Mueller R.-W."/>
            <person name="Bruemmer F."/>
            <person name="Labrenz M."/>
            <person name="Spormann A.M."/>
            <person name="Op den Camp H."/>
            <person name="Overmann J."/>
            <person name="Amann R."/>
            <person name="Jetten M.S.M."/>
            <person name="Mascher T."/>
            <person name="Medema M.H."/>
            <person name="Devos D.P."/>
            <person name="Kaster A.-K."/>
            <person name="Ovreas L."/>
            <person name="Rohde M."/>
            <person name="Galperin M.Y."/>
            <person name="Jogler C."/>
        </authorList>
    </citation>
    <scope>NUCLEOTIDE SEQUENCE [LARGE SCALE GENOMIC DNA]</scope>
    <source>
        <strain evidence="3 4">ETA_A8</strain>
    </source>
</reference>
<evidence type="ECO:0000256" key="1">
    <source>
        <dbReference type="SAM" id="Coils"/>
    </source>
</evidence>
<dbReference type="InterPro" id="IPR011600">
    <property type="entry name" value="Pept_C14_caspase"/>
</dbReference>
<dbReference type="InterPro" id="IPR011990">
    <property type="entry name" value="TPR-like_helical_dom_sf"/>
</dbReference>
<dbReference type="Pfam" id="PF00656">
    <property type="entry name" value="Peptidase_C14"/>
    <property type="match status" value="1"/>
</dbReference>
<proteinExistence type="predicted"/>
<dbReference type="OrthoDB" id="291633at2"/>
<evidence type="ECO:0000259" key="2">
    <source>
        <dbReference type="Pfam" id="PF00656"/>
    </source>
</evidence>
<organism evidence="3 4">
    <name type="scientific">Anatilimnocola aggregata</name>
    <dbReference type="NCBI Taxonomy" id="2528021"/>
    <lineage>
        <taxon>Bacteria</taxon>
        <taxon>Pseudomonadati</taxon>
        <taxon>Planctomycetota</taxon>
        <taxon>Planctomycetia</taxon>
        <taxon>Pirellulales</taxon>
        <taxon>Pirellulaceae</taxon>
        <taxon>Anatilimnocola</taxon>
    </lineage>
</organism>
<dbReference type="PANTHER" id="PTHR48104">
    <property type="entry name" value="METACASPASE-4"/>
    <property type="match status" value="1"/>
</dbReference>
<dbReference type="Proteomes" id="UP000315017">
    <property type="component" value="Chromosome"/>
</dbReference>
<evidence type="ECO:0000313" key="4">
    <source>
        <dbReference type="Proteomes" id="UP000315017"/>
    </source>
</evidence>
<feature type="domain" description="Peptidase C14 caspase" evidence="2">
    <location>
        <begin position="91"/>
        <end position="303"/>
    </location>
</feature>
<gene>
    <name evidence="3" type="ORF">ETAA8_33980</name>
</gene>
<dbReference type="Gene3D" id="3.40.50.1460">
    <property type="match status" value="1"/>
</dbReference>
<dbReference type="GO" id="GO:0004197">
    <property type="term" value="F:cysteine-type endopeptidase activity"/>
    <property type="evidence" value="ECO:0007669"/>
    <property type="project" value="InterPro"/>
</dbReference>
<dbReference type="SUPFAM" id="SSF52129">
    <property type="entry name" value="Caspase-like"/>
    <property type="match status" value="1"/>
</dbReference>
<dbReference type="GO" id="GO:0006508">
    <property type="term" value="P:proteolysis"/>
    <property type="evidence" value="ECO:0007669"/>
    <property type="project" value="InterPro"/>
</dbReference>
<keyword evidence="1" id="KW-0175">Coiled coil</keyword>
<dbReference type="PANTHER" id="PTHR48104:SF30">
    <property type="entry name" value="METACASPASE-1"/>
    <property type="match status" value="1"/>
</dbReference>
<dbReference type="AlphaFoldDB" id="A0A517YDI6"/>
<dbReference type="SUPFAM" id="SSF48452">
    <property type="entry name" value="TPR-like"/>
    <property type="match status" value="1"/>
</dbReference>
<dbReference type="KEGG" id="aagg:ETAA8_33980"/>